<dbReference type="PANTHER" id="PTHR31126:SF14">
    <property type="entry name" value="TYROSINE-PROTEIN PHOSPHATASE OCA6-RELATED"/>
    <property type="match status" value="1"/>
</dbReference>
<feature type="compositionally biased region" description="Low complexity" evidence="1">
    <location>
        <begin position="354"/>
        <end position="372"/>
    </location>
</feature>
<evidence type="ECO:0000256" key="1">
    <source>
        <dbReference type="SAM" id="MobiDB-lite"/>
    </source>
</evidence>
<sequence>MSNENKQLIPPFRFAIIEEGLYRGSYPTEKNLRFLKRLKLKTIVSLTPKPPLKPFLNFCERYNTTSKHFPVSKFKDDVTIDASQVVQLLELMIDPANLPLYCHCLDGANVTGTIFMCLRKVQNWNLSAIISEFTRFTRGTCISSSESEFVETFKAELDIPLTIPTWLWQGVRMTKHPTLKLRLIGPSPTQHQQQQHHSQHHHHQQQHQQQQQIGGSAFALINNGGGNSPAINSPTNSSLQTQQTLQSTTTISPLVTGVNSNTNIYSNQQSTLTSTTTSIEKNSNSNQLTIQINNNNNSNNNNNQTTTTTTKTPILNSIGVQSSSLNPSTPSGSNVIPSISTLIASGGISGGAIGSSAGNNPSSSSSSSSSTSHTKDKDKKKKIEDIKLQFDAGKFNQVVDSKSLDALSLERLPIIQQQQQSSTMSTSTVSNSTTTTSTSTAATPTTNRTLLQTSSEVAFTNINLLQNLNIAKQQQQQQQNNEN</sequence>
<comment type="caution">
    <text evidence="2">The sequence shown here is derived from an EMBL/GenBank/DDBJ whole genome shotgun (WGS) entry which is preliminary data.</text>
</comment>
<dbReference type="SUPFAM" id="SSF52799">
    <property type="entry name" value="(Phosphotyrosine protein) phosphatases II"/>
    <property type="match status" value="1"/>
</dbReference>
<name>D3BQ71_HETP5</name>
<organism evidence="2 3">
    <name type="scientific">Heterostelium pallidum (strain ATCC 26659 / Pp 5 / PN500)</name>
    <name type="common">Cellular slime mold</name>
    <name type="synonym">Polysphondylium pallidum</name>
    <dbReference type="NCBI Taxonomy" id="670386"/>
    <lineage>
        <taxon>Eukaryota</taxon>
        <taxon>Amoebozoa</taxon>
        <taxon>Evosea</taxon>
        <taxon>Eumycetozoa</taxon>
        <taxon>Dictyostelia</taxon>
        <taxon>Acytosteliales</taxon>
        <taxon>Acytosteliaceae</taxon>
        <taxon>Heterostelium</taxon>
    </lineage>
</organism>
<feature type="compositionally biased region" description="Low complexity" evidence="1">
    <location>
        <begin position="232"/>
        <end position="246"/>
    </location>
</feature>
<keyword evidence="3" id="KW-1185">Reference proteome</keyword>
<proteinExistence type="predicted"/>
<dbReference type="EMBL" id="ADBJ01000047">
    <property type="protein sequence ID" value="EFA76291.1"/>
    <property type="molecule type" value="Genomic_DNA"/>
</dbReference>
<dbReference type="STRING" id="670386.D3BQ71"/>
<dbReference type="OMA" id="LWQGVRM"/>
<dbReference type="Pfam" id="PF03162">
    <property type="entry name" value="Y_phosphatase2"/>
    <property type="match status" value="1"/>
</dbReference>
<dbReference type="Gene3D" id="3.90.190.10">
    <property type="entry name" value="Protein tyrosine phosphatase superfamily"/>
    <property type="match status" value="1"/>
</dbReference>
<evidence type="ECO:0000313" key="2">
    <source>
        <dbReference type="EMBL" id="EFA76291.1"/>
    </source>
</evidence>
<feature type="region of interest" description="Disordered" evidence="1">
    <location>
        <begin position="353"/>
        <end position="380"/>
    </location>
</feature>
<gene>
    <name evidence="2" type="ORF">PPL_10054</name>
</gene>
<feature type="compositionally biased region" description="Low complexity" evidence="1">
    <location>
        <begin position="421"/>
        <end position="447"/>
    </location>
</feature>
<accession>D3BQ71</accession>
<dbReference type="AlphaFoldDB" id="D3BQ71"/>
<dbReference type="FunFam" id="3.90.190.10:FF:000084">
    <property type="entry name" value="Tyrosine phospatase-like protein"/>
    <property type="match status" value="1"/>
</dbReference>
<dbReference type="GeneID" id="31365525"/>
<dbReference type="RefSeq" id="XP_020428423.1">
    <property type="nucleotide sequence ID" value="XM_020580838.1"/>
</dbReference>
<feature type="region of interest" description="Disordered" evidence="1">
    <location>
        <begin position="417"/>
        <end position="447"/>
    </location>
</feature>
<protein>
    <submittedName>
        <fullName evidence="2">Uncharacterized protein</fullName>
    </submittedName>
</protein>
<reference evidence="2 3" key="1">
    <citation type="journal article" date="2011" name="Genome Res.">
        <title>Phylogeny-wide analysis of social amoeba genomes highlights ancient origins for complex intercellular communication.</title>
        <authorList>
            <person name="Heidel A.J."/>
            <person name="Lawal H.M."/>
            <person name="Felder M."/>
            <person name="Schilde C."/>
            <person name="Helps N.R."/>
            <person name="Tunggal B."/>
            <person name="Rivero F."/>
            <person name="John U."/>
            <person name="Schleicher M."/>
            <person name="Eichinger L."/>
            <person name="Platzer M."/>
            <person name="Noegel A.A."/>
            <person name="Schaap P."/>
            <person name="Gloeckner G."/>
        </authorList>
    </citation>
    <scope>NUCLEOTIDE SEQUENCE [LARGE SCALE GENOMIC DNA]</scope>
    <source>
        <strain evidence="3">ATCC 26659 / Pp 5 / PN500</strain>
    </source>
</reference>
<evidence type="ECO:0000313" key="3">
    <source>
        <dbReference type="Proteomes" id="UP000001396"/>
    </source>
</evidence>
<dbReference type="InterPro" id="IPR004861">
    <property type="entry name" value="Siw14-like"/>
</dbReference>
<dbReference type="GO" id="GO:0016791">
    <property type="term" value="F:phosphatase activity"/>
    <property type="evidence" value="ECO:0007669"/>
    <property type="project" value="TreeGrafter"/>
</dbReference>
<dbReference type="CDD" id="cd17663">
    <property type="entry name" value="PFA-DSP_Oca6"/>
    <property type="match status" value="1"/>
</dbReference>
<dbReference type="Proteomes" id="UP000001396">
    <property type="component" value="Unassembled WGS sequence"/>
</dbReference>
<dbReference type="PANTHER" id="PTHR31126">
    <property type="entry name" value="TYROSINE-PROTEIN PHOSPHATASE"/>
    <property type="match status" value="1"/>
</dbReference>
<dbReference type="InterPro" id="IPR029021">
    <property type="entry name" value="Prot-tyrosine_phosphatase-like"/>
</dbReference>
<dbReference type="InParanoid" id="D3BQ71"/>
<feature type="region of interest" description="Disordered" evidence="1">
    <location>
        <begin position="289"/>
        <end position="310"/>
    </location>
</feature>
<feature type="region of interest" description="Disordered" evidence="1">
    <location>
        <begin position="187"/>
        <end position="246"/>
    </location>
</feature>